<protein>
    <submittedName>
        <fullName evidence="2">DUF6172 family protein</fullName>
    </submittedName>
</protein>
<evidence type="ECO:0000256" key="1">
    <source>
        <dbReference type="SAM" id="MobiDB-lite"/>
    </source>
</evidence>
<gene>
    <name evidence="2" type="ORF">ACFOW3_21950</name>
</gene>
<evidence type="ECO:0000313" key="2">
    <source>
        <dbReference type="EMBL" id="MFC3937292.1"/>
    </source>
</evidence>
<reference evidence="3" key="1">
    <citation type="journal article" date="2019" name="Int. J. Syst. Evol. Microbiol.">
        <title>The Global Catalogue of Microorganisms (GCM) 10K type strain sequencing project: providing services to taxonomists for standard genome sequencing and annotation.</title>
        <authorList>
            <consortium name="The Broad Institute Genomics Platform"/>
            <consortium name="The Broad Institute Genome Sequencing Center for Infectious Disease"/>
            <person name="Wu L."/>
            <person name="Ma J."/>
        </authorList>
    </citation>
    <scope>NUCLEOTIDE SEQUENCE [LARGE SCALE GENOMIC DNA]</scope>
    <source>
        <strain evidence="3">CCUG 2113</strain>
    </source>
</reference>
<accession>A0ABV8DG67</accession>
<sequence length="114" mass="12796">MRKTFQLHVEGKNRDRVLDAVKHEIRKYIKRERRRDLPEGADFWDFDCQFGRTKEDAAVAHLSALTGLINGVAAEGGAQFYVEILAKPAKRTPRAPGEPQGADEDGMDDDGEEV</sequence>
<feature type="region of interest" description="Disordered" evidence="1">
    <location>
        <begin position="87"/>
        <end position="114"/>
    </location>
</feature>
<evidence type="ECO:0000313" key="3">
    <source>
        <dbReference type="Proteomes" id="UP001595693"/>
    </source>
</evidence>
<dbReference type="Pfam" id="PF19669">
    <property type="entry name" value="DUF6172"/>
    <property type="match status" value="1"/>
</dbReference>
<comment type="caution">
    <text evidence="2">The sequence shown here is derived from an EMBL/GenBank/DDBJ whole genome shotgun (WGS) entry which is preliminary data.</text>
</comment>
<dbReference type="InterPro" id="IPR046170">
    <property type="entry name" value="DUF6172"/>
</dbReference>
<proteinExistence type="predicted"/>
<dbReference type="Proteomes" id="UP001595693">
    <property type="component" value="Unassembled WGS sequence"/>
</dbReference>
<organism evidence="2 3">
    <name type="scientific">Acidovorax facilis</name>
    <dbReference type="NCBI Taxonomy" id="12917"/>
    <lineage>
        <taxon>Bacteria</taxon>
        <taxon>Pseudomonadati</taxon>
        <taxon>Pseudomonadota</taxon>
        <taxon>Betaproteobacteria</taxon>
        <taxon>Burkholderiales</taxon>
        <taxon>Comamonadaceae</taxon>
        <taxon>Acidovorax</taxon>
    </lineage>
</organism>
<dbReference type="RefSeq" id="WP_055402292.1">
    <property type="nucleotide sequence ID" value="NZ_JAMXAX010000123.1"/>
</dbReference>
<feature type="compositionally biased region" description="Acidic residues" evidence="1">
    <location>
        <begin position="101"/>
        <end position="114"/>
    </location>
</feature>
<name>A0ABV8DG67_9BURK</name>
<dbReference type="EMBL" id="JBHSAJ010000065">
    <property type="protein sequence ID" value="MFC3937292.1"/>
    <property type="molecule type" value="Genomic_DNA"/>
</dbReference>
<keyword evidence="3" id="KW-1185">Reference proteome</keyword>